<reference evidence="2 3" key="1">
    <citation type="submission" date="2019-10" db="EMBL/GenBank/DDBJ databases">
        <title>Assembly and Annotation for the nematode Trichostrongylus colubriformis.</title>
        <authorList>
            <person name="Martin J."/>
        </authorList>
    </citation>
    <scope>NUCLEOTIDE SEQUENCE [LARGE SCALE GENOMIC DNA]</scope>
    <source>
        <strain evidence="2">G859</strain>
        <tissue evidence="2">Whole worm</tissue>
    </source>
</reference>
<organism evidence="2 3">
    <name type="scientific">Trichostrongylus colubriformis</name>
    <name type="common">Black scour worm</name>
    <dbReference type="NCBI Taxonomy" id="6319"/>
    <lineage>
        <taxon>Eukaryota</taxon>
        <taxon>Metazoa</taxon>
        <taxon>Ecdysozoa</taxon>
        <taxon>Nematoda</taxon>
        <taxon>Chromadorea</taxon>
        <taxon>Rhabditida</taxon>
        <taxon>Rhabditina</taxon>
        <taxon>Rhabditomorpha</taxon>
        <taxon>Strongyloidea</taxon>
        <taxon>Trichostrongylidae</taxon>
        <taxon>Trichostrongylus</taxon>
    </lineage>
</organism>
<keyword evidence="3" id="KW-1185">Reference proteome</keyword>
<gene>
    <name evidence="2" type="ORF">GCK32_008247</name>
</gene>
<evidence type="ECO:0000313" key="3">
    <source>
        <dbReference type="Proteomes" id="UP001331761"/>
    </source>
</evidence>
<dbReference type="EMBL" id="WIXE01013635">
    <property type="protein sequence ID" value="KAK5974924.1"/>
    <property type="molecule type" value="Genomic_DNA"/>
</dbReference>
<feature type="compositionally biased region" description="Polar residues" evidence="1">
    <location>
        <begin position="68"/>
        <end position="81"/>
    </location>
</feature>
<feature type="compositionally biased region" description="Basic and acidic residues" evidence="1">
    <location>
        <begin position="51"/>
        <end position="63"/>
    </location>
</feature>
<feature type="compositionally biased region" description="Low complexity" evidence="1">
    <location>
        <begin position="87"/>
        <end position="109"/>
    </location>
</feature>
<evidence type="ECO:0000313" key="2">
    <source>
        <dbReference type="EMBL" id="KAK5974924.1"/>
    </source>
</evidence>
<feature type="compositionally biased region" description="Polar residues" evidence="1">
    <location>
        <begin position="1"/>
        <end position="40"/>
    </location>
</feature>
<feature type="region of interest" description="Disordered" evidence="1">
    <location>
        <begin position="169"/>
        <end position="205"/>
    </location>
</feature>
<feature type="compositionally biased region" description="Polar residues" evidence="1">
    <location>
        <begin position="110"/>
        <end position="119"/>
    </location>
</feature>
<name>A0AAN8IHF3_TRICO</name>
<evidence type="ECO:0000256" key="1">
    <source>
        <dbReference type="SAM" id="MobiDB-lite"/>
    </source>
</evidence>
<feature type="compositionally biased region" description="Basic and acidic residues" evidence="1">
    <location>
        <begin position="169"/>
        <end position="181"/>
    </location>
</feature>
<comment type="caution">
    <text evidence="2">The sequence shown here is derived from an EMBL/GenBank/DDBJ whole genome shotgun (WGS) entry which is preliminary data.</text>
</comment>
<accession>A0AAN8IHF3</accession>
<sequence>MSLKSSQAEESTIASRDAQTNSSSPHSVADGTTASPTSVLSGIRASAHQSDTFDKNCRSHHQPESAMDGSSTSPQAAGTSTEEIHAPRSTSSSPAPSSSLQQLSLNPPNTFGSSGSFLMSTYMDPRAQLSPGNPRQQSISQSFRSTCFRHQHLSPLAFFSFSLLSRRTAENRREERHKDTPRTPGMVAHRTPCPRRQPRQASGSDALQRRRFLCMANKLFIPIPVV</sequence>
<dbReference type="AlphaFoldDB" id="A0AAN8IHF3"/>
<dbReference type="Proteomes" id="UP001331761">
    <property type="component" value="Unassembled WGS sequence"/>
</dbReference>
<proteinExistence type="predicted"/>
<protein>
    <submittedName>
        <fullName evidence="2">Uncharacterized protein</fullName>
    </submittedName>
</protein>
<feature type="region of interest" description="Disordered" evidence="1">
    <location>
        <begin position="1"/>
        <end position="119"/>
    </location>
</feature>